<evidence type="ECO:0000313" key="1">
    <source>
        <dbReference type="EMBL" id="KAA1176998.1"/>
    </source>
</evidence>
<gene>
    <name evidence="1" type="ORF">FP026_25900</name>
</gene>
<dbReference type="AlphaFoldDB" id="A0A5B0VRQ5"/>
<sequence>MPDEPDYNAKLYEKLYSKLAIALGMGSKTRDGGYMIGESLLSIYNPGQYLPVGLSPDTSPLDNQEISQIFDTSPMFDFTYAPSSLTVSNAYKSVLDYKLFPIADLSKSEKEKLENARKSYAALKEACDQAMYAYWDACDALDEAQASYDNKTGPAPSRRLKGAVEDAMNKWIAAGKVQQETNLAIIQQLEGRDGSAFWQELDQRWASNQGKLPSGMEFPPAVLAPSYKNWFKAEGWTKFSFNQTDMDNQKNSSALGVAGALDGKFGIFTISGSGDYTKEQKYEKIDQTQLDFTCELMRVTINRPWMNPLLFNSRAWKFDAAAPAAQYSSGGSIDNIIIPKGPFVSLPTTAILARNVKIIGKLTKTEEEMVSTAINGQASLGIGPFSITGRVSYNDRTEKIRGSIAGNTIEIADTQIIAAISQILPQLPNPDPNLPWPT</sequence>
<dbReference type="EMBL" id="VNIP01000014">
    <property type="protein sequence ID" value="KAA1176998.1"/>
    <property type="molecule type" value="Genomic_DNA"/>
</dbReference>
<proteinExistence type="predicted"/>
<comment type="caution">
    <text evidence="1">The sequence shown here is derived from an EMBL/GenBank/DDBJ whole genome shotgun (WGS) entry which is preliminary data.</text>
</comment>
<dbReference type="OrthoDB" id="8412074at2"/>
<name>A0A5B0VRQ5_RHITR</name>
<accession>A0A5B0VRQ5</accession>
<organism evidence="1 2">
    <name type="scientific">Rhizobium tropici</name>
    <dbReference type="NCBI Taxonomy" id="398"/>
    <lineage>
        <taxon>Bacteria</taxon>
        <taxon>Pseudomonadati</taxon>
        <taxon>Pseudomonadota</taxon>
        <taxon>Alphaproteobacteria</taxon>
        <taxon>Hyphomicrobiales</taxon>
        <taxon>Rhizobiaceae</taxon>
        <taxon>Rhizobium/Agrobacterium group</taxon>
        <taxon>Rhizobium</taxon>
    </lineage>
</organism>
<reference evidence="1 2" key="1">
    <citation type="submission" date="2019-07" db="EMBL/GenBank/DDBJ databases">
        <title>The Draft Genome Sequence of Rhizobium tropici SARCC-755 Associated with Superior Nodulation on Pigeonpea (Cajanus cajan (L.) Millsp.).</title>
        <authorList>
            <person name="Bopape F.L."/>
            <person name="Hassen A.I."/>
            <person name="Swanevelder Z.H."/>
            <person name="Gwata E.T."/>
        </authorList>
    </citation>
    <scope>NUCLEOTIDE SEQUENCE [LARGE SCALE GENOMIC DNA]</scope>
    <source>
        <strain evidence="1 2">SARCC-755</strain>
    </source>
</reference>
<evidence type="ECO:0000313" key="2">
    <source>
        <dbReference type="Proteomes" id="UP000323608"/>
    </source>
</evidence>
<dbReference type="Proteomes" id="UP000323608">
    <property type="component" value="Unassembled WGS sequence"/>
</dbReference>
<protein>
    <submittedName>
        <fullName evidence="1">Uncharacterized protein</fullName>
    </submittedName>
</protein>
<dbReference type="RefSeq" id="WP_149637453.1">
    <property type="nucleotide sequence ID" value="NZ_VNIP01000014.1"/>
</dbReference>